<keyword evidence="7" id="KW-1185">Reference proteome</keyword>
<feature type="transmembrane region" description="Helical" evidence="1">
    <location>
        <begin position="81"/>
        <end position="106"/>
    </location>
</feature>
<organism evidence="2 5">
    <name type="scientific">Acetobacterium wieringae</name>
    <dbReference type="NCBI Taxonomy" id="52694"/>
    <lineage>
        <taxon>Bacteria</taxon>
        <taxon>Bacillati</taxon>
        <taxon>Bacillota</taxon>
        <taxon>Clostridia</taxon>
        <taxon>Eubacteriales</taxon>
        <taxon>Eubacteriaceae</taxon>
        <taxon>Acetobacterium</taxon>
    </lineage>
</organism>
<proteinExistence type="predicted"/>
<feature type="transmembrane region" description="Helical" evidence="1">
    <location>
        <begin position="12"/>
        <end position="31"/>
    </location>
</feature>
<dbReference type="Proteomes" id="UP001163550">
    <property type="component" value="Chromosome"/>
</dbReference>
<dbReference type="PANTHER" id="PTHR41309">
    <property type="entry name" value="MEMBRANE PROTEIN-RELATED"/>
    <property type="match status" value="1"/>
</dbReference>
<sequence length="206" mass="22861">MKGLILKDLLNLKSTFKMLSVMMVFFAVVFLPQGNGFIFGMIILMFAMMVVTTISYDDLAKWDAYALTMPVTRAEMVLSKYLVMVILNTLGAVLSLTVGFVGSIIMGKSFDLEILAIVGVIYLVALIFGSVIIPLIYKFGTEKARLMLFLCALLPTALILLLEQFNVPMPTTGNPWIYLFLLIGLSVAGVILSYLISLKIYTKKEF</sequence>
<evidence type="ECO:0000313" key="7">
    <source>
        <dbReference type="Proteomes" id="UP001163550"/>
    </source>
</evidence>
<feature type="transmembrane region" description="Helical" evidence="1">
    <location>
        <begin position="177"/>
        <end position="196"/>
    </location>
</feature>
<dbReference type="PANTHER" id="PTHR41309:SF2">
    <property type="entry name" value="MEMBRANE PROTEIN"/>
    <property type="match status" value="1"/>
</dbReference>
<evidence type="ECO:0000313" key="2">
    <source>
        <dbReference type="EMBL" id="OFV69296.1"/>
    </source>
</evidence>
<keyword evidence="1" id="KW-0812">Transmembrane</keyword>
<gene>
    <name evidence="2" type="ORF">ACWI_31530</name>
    <name evidence="3" type="ORF">FXB42_03040</name>
    <name evidence="4" type="ORF">LNN31_14840</name>
</gene>
<dbReference type="OrthoDB" id="1655186at2"/>
<dbReference type="EMBL" id="LKEU01000042">
    <property type="protein sequence ID" value="OFV69296.1"/>
    <property type="molecule type" value="Genomic_DNA"/>
</dbReference>
<keyword evidence="1" id="KW-0472">Membrane</keyword>
<evidence type="ECO:0000313" key="5">
    <source>
        <dbReference type="Proteomes" id="UP000176244"/>
    </source>
</evidence>
<dbReference type="EMBL" id="CP087994">
    <property type="protein sequence ID" value="UYO62049.1"/>
    <property type="molecule type" value="Genomic_DNA"/>
</dbReference>
<reference evidence="2 5" key="1">
    <citation type="submission" date="2015-09" db="EMBL/GenBank/DDBJ databases">
        <title>Genome sequence of Acetobacterium wieringae DSM 1911.</title>
        <authorList>
            <person name="Poehlein A."/>
            <person name="Bengelsdorf F.R."/>
            <person name="Schiel-Bengelsdorf B."/>
            <person name="Duerre P."/>
            <person name="Daniel R."/>
        </authorList>
    </citation>
    <scope>NUCLEOTIDE SEQUENCE [LARGE SCALE GENOMIC DNA]</scope>
    <source>
        <strain evidence="2 5">DSM 1911</strain>
    </source>
</reference>
<dbReference type="STRING" id="52694.ACWI_31530"/>
<name>A0A1F2PF30_9FIRM</name>
<accession>A0A1F2PF30</accession>
<dbReference type="InterPro" id="IPR025699">
    <property type="entry name" value="ABC2_memb-like"/>
</dbReference>
<reference evidence="3 6" key="2">
    <citation type="submission" date="2019-08" db="EMBL/GenBank/DDBJ databases">
        <title>Isolation and enrichment of carboxydotrophic bacteria from anaerobic sludge for the production of bio-based chemicals from syngas.</title>
        <authorList>
            <person name="Antares A.L."/>
            <person name="Moreira J."/>
            <person name="Diender M."/>
            <person name="Parshina S.N."/>
            <person name="Stams A.J.M."/>
            <person name="Alves M."/>
            <person name="Alves J.I."/>
            <person name="Sousa D.Z."/>
        </authorList>
    </citation>
    <scope>NUCLEOTIDE SEQUENCE [LARGE SCALE GENOMIC DNA]</scope>
    <source>
        <strain evidence="3 6">JM</strain>
    </source>
</reference>
<protein>
    <submittedName>
        <fullName evidence="3">ABC-2 transporter permease</fullName>
    </submittedName>
</protein>
<evidence type="ECO:0000313" key="6">
    <source>
        <dbReference type="Proteomes" id="UP000322619"/>
    </source>
</evidence>
<evidence type="ECO:0000313" key="4">
    <source>
        <dbReference type="EMBL" id="UYO62049.1"/>
    </source>
</evidence>
<dbReference type="AlphaFoldDB" id="A0A1F2PF30"/>
<evidence type="ECO:0000313" key="3">
    <source>
        <dbReference type="EMBL" id="TYC87860.1"/>
    </source>
</evidence>
<evidence type="ECO:0000256" key="1">
    <source>
        <dbReference type="SAM" id="Phobius"/>
    </source>
</evidence>
<reference evidence="4" key="3">
    <citation type="submission" date="2021-11" db="EMBL/GenBank/DDBJ databases">
        <title>Isoprene-degrading acetogen.</title>
        <authorList>
            <person name="Yang Y."/>
            <person name="Jin H."/>
            <person name="Yan J."/>
        </authorList>
    </citation>
    <scope>NUCLEOTIDE SEQUENCE</scope>
    <source>
        <strain evidence="4">Berkeley</strain>
    </source>
</reference>
<dbReference type="Proteomes" id="UP000322619">
    <property type="component" value="Unassembled WGS sequence"/>
</dbReference>
<feature type="transmembrane region" description="Helical" evidence="1">
    <location>
        <begin position="112"/>
        <end position="137"/>
    </location>
</feature>
<feature type="transmembrane region" description="Helical" evidence="1">
    <location>
        <begin position="37"/>
        <end position="60"/>
    </location>
</feature>
<feature type="transmembrane region" description="Helical" evidence="1">
    <location>
        <begin position="146"/>
        <end position="165"/>
    </location>
</feature>
<keyword evidence="1" id="KW-1133">Transmembrane helix</keyword>
<dbReference type="EMBL" id="VSLA01000003">
    <property type="protein sequence ID" value="TYC87860.1"/>
    <property type="molecule type" value="Genomic_DNA"/>
</dbReference>
<dbReference type="Pfam" id="PF13346">
    <property type="entry name" value="ABC2_membrane_5"/>
    <property type="match status" value="1"/>
</dbReference>
<dbReference type="Proteomes" id="UP000176244">
    <property type="component" value="Unassembled WGS sequence"/>
</dbReference>
<dbReference type="RefSeq" id="WP_070372415.1">
    <property type="nucleotide sequence ID" value="NZ_CP087994.1"/>
</dbReference>